<dbReference type="EMBL" id="JAEPQZ010000008">
    <property type="protein sequence ID" value="KAG2178264.1"/>
    <property type="molecule type" value="Genomic_DNA"/>
</dbReference>
<name>A0A8H7PRN3_MORIS</name>
<protein>
    <submittedName>
        <fullName evidence="2">Uncharacterized protein</fullName>
    </submittedName>
</protein>
<proteinExistence type="predicted"/>
<dbReference type="OrthoDB" id="2283499at2759"/>
<sequence>MQQLYNEIGSYLDRESQYDRIDTPPLEASAEKEHLTMRDRDVFDTSDTKSPLYLQAAPGSAASIHRYSHTSPIPSPTNSDSFLNRRHSGHSDRSLSACVCFRCKNSSRPSSISSTCDPSLTCACYKCEKEKCKSTNDHSSSRHSSYSHSDQIMSQPNMTKKRQNLWDPDNDDPVERYSSPVASTLDQITKELNYSRPSSFLSKARSYSYEDPEEAEEGLDDFQDPITREGSAQSLLEPVLRIRDTLNQQALDSIDGMSSVADDSQSILPAVNSPRNHMPANSIPQPNIIPTRLSCLTAYYRNGAPHRALNMHQIKRIPRLRDRLKEYGMDGRIPLVPL</sequence>
<evidence type="ECO:0000313" key="2">
    <source>
        <dbReference type="EMBL" id="KAG2178264.1"/>
    </source>
</evidence>
<dbReference type="Proteomes" id="UP000654370">
    <property type="component" value="Unassembled WGS sequence"/>
</dbReference>
<dbReference type="AlphaFoldDB" id="A0A8H7PRN3"/>
<feature type="region of interest" description="Disordered" evidence="1">
    <location>
        <begin position="66"/>
        <end position="90"/>
    </location>
</feature>
<organism evidence="2 3">
    <name type="scientific">Mortierella isabellina</name>
    <name type="common">Filamentous fungus</name>
    <name type="synonym">Umbelopsis isabellina</name>
    <dbReference type="NCBI Taxonomy" id="91625"/>
    <lineage>
        <taxon>Eukaryota</taxon>
        <taxon>Fungi</taxon>
        <taxon>Fungi incertae sedis</taxon>
        <taxon>Mucoromycota</taxon>
        <taxon>Mucoromycotina</taxon>
        <taxon>Umbelopsidomycetes</taxon>
        <taxon>Umbelopsidales</taxon>
        <taxon>Umbelopsidaceae</taxon>
        <taxon>Umbelopsis</taxon>
    </lineage>
</organism>
<feature type="region of interest" description="Disordered" evidence="1">
    <location>
        <begin position="133"/>
        <end position="177"/>
    </location>
</feature>
<keyword evidence="3" id="KW-1185">Reference proteome</keyword>
<feature type="compositionally biased region" description="Polar residues" evidence="1">
    <location>
        <begin position="69"/>
        <end position="82"/>
    </location>
</feature>
<reference evidence="2" key="1">
    <citation type="submission" date="2020-12" db="EMBL/GenBank/DDBJ databases">
        <title>Metabolic potential, ecology and presence of endohyphal bacteria is reflected in genomic diversity of Mucoromycotina.</title>
        <authorList>
            <person name="Muszewska A."/>
            <person name="Okrasinska A."/>
            <person name="Steczkiewicz K."/>
            <person name="Drgas O."/>
            <person name="Orlowska M."/>
            <person name="Perlinska-Lenart U."/>
            <person name="Aleksandrzak-Piekarczyk T."/>
            <person name="Szatraj K."/>
            <person name="Zielenkiewicz U."/>
            <person name="Pilsyk S."/>
            <person name="Malc E."/>
            <person name="Mieczkowski P."/>
            <person name="Kruszewska J.S."/>
            <person name="Biernat P."/>
            <person name="Pawlowska J."/>
        </authorList>
    </citation>
    <scope>NUCLEOTIDE SEQUENCE</scope>
    <source>
        <strain evidence="2">WA0000067209</strain>
    </source>
</reference>
<comment type="caution">
    <text evidence="2">The sequence shown here is derived from an EMBL/GenBank/DDBJ whole genome shotgun (WGS) entry which is preliminary data.</text>
</comment>
<accession>A0A8H7PRN3</accession>
<evidence type="ECO:0000256" key="1">
    <source>
        <dbReference type="SAM" id="MobiDB-lite"/>
    </source>
</evidence>
<gene>
    <name evidence="2" type="ORF">INT43_003517</name>
</gene>
<evidence type="ECO:0000313" key="3">
    <source>
        <dbReference type="Proteomes" id="UP000654370"/>
    </source>
</evidence>